<dbReference type="EMBL" id="DACSXJ010000028">
    <property type="protein sequence ID" value="HAT3899362.1"/>
    <property type="molecule type" value="Genomic_DNA"/>
</dbReference>
<comment type="caution">
    <text evidence="1">The sequence shown here is derived from an EMBL/GenBank/DDBJ whole genome shotgun (WGS) entry which is preliminary data.</text>
</comment>
<dbReference type="AlphaFoldDB" id="A0A0D7LUG9"/>
<organism evidence="1">
    <name type="scientific">Citrobacter freundii</name>
    <dbReference type="NCBI Taxonomy" id="546"/>
    <lineage>
        <taxon>Bacteria</taxon>
        <taxon>Pseudomonadati</taxon>
        <taxon>Pseudomonadota</taxon>
        <taxon>Gammaproteobacteria</taxon>
        <taxon>Enterobacterales</taxon>
        <taxon>Enterobacteriaceae</taxon>
        <taxon>Citrobacter</taxon>
        <taxon>Citrobacter freundii complex</taxon>
    </lineage>
</organism>
<dbReference type="RefSeq" id="WP_023277388.1">
    <property type="nucleotide sequence ID" value="NZ_AP028314.1"/>
</dbReference>
<proteinExistence type="predicted"/>
<name>A0A0D7LUG9_CITFR</name>
<reference evidence="1" key="1">
    <citation type="journal article" date="2018" name="Genome Biol.">
        <title>SKESA: strategic k-mer extension for scrupulous assemblies.</title>
        <authorList>
            <person name="Souvorov A."/>
            <person name="Agarwala R."/>
            <person name="Lipman D.J."/>
        </authorList>
    </citation>
    <scope>NUCLEOTIDE SEQUENCE</scope>
    <source>
        <strain evidence="1">O50</strain>
    </source>
</reference>
<dbReference type="OrthoDB" id="9904209at2"/>
<evidence type="ECO:0000313" key="1">
    <source>
        <dbReference type="EMBL" id="HAT3899362.1"/>
    </source>
</evidence>
<reference evidence="1" key="2">
    <citation type="submission" date="2020-09" db="EMBL/GenBank/DDBJ databases">
        <authorList>
            <consortium name="NCBI Pathogen Detection Project"/>
        </authorList>
    </citation>
    <scope>NUCLEOTIDE SEQUENCE</scope>
    <source>
        <strain evidence="1">O50</strain>
    </source>
</reference>
<protein>
    <submittedName>
        <fullName evidence="1">Uncharacterized protein</fullName>
    </submittedName>
</protein>
<sequence>MAKQVITIILEDDAVIKNGEMVKTGENSGKLAISFHLNNANDDGSFSYLVAEGLSAIFPMAIQQVTEFAKQKVDLDNRKIIKH</sequence>
<gene>
    <name evidence="1" type="ORF">I9Y29_003827</name>
</gene>
<accession>A0A0D7LUG9</accession>
<dbReference type="Proteomes" id="UP000855471">
    <property type="component" value="Unassembled WGS sequence"/>
</dbReference>